<comment type="similarity">
    <text evidence="5">Belongs to the E3 ubiquitin-protein ligase UBR1-like family.</text>
</comment>
<dbReference type="GO" id="GO:0005737">
    <property type="term" value="C:cytoplasm"/>
    <property type="evidence" value="ECO:0007669"/>
    <property type="project" value="TreeGrafter"/>
</dbReference>
<name>A0A0C2MWW2_THEKT</name>
<accession>A0A0C2MWW2</accession>
<dbReference type="InterPro" id="IPR039164">
    <property type="entry name" value="UBR1-like"/>
</dbReference>
<dbReference type="PROSITE" id="PS51157">
    <property type="entry name" value="ZF_UBR"/>
    <property type="match status" value="1"/>
</dbReference>
<comment type="function">
    <text evidence="5">Ubiquitin ligase protein which is a component of the N-end rule pathway. Recognizes and binds to proteins bearing specific N-terminal residues that are destabilizing according to the N-end rule, leading to their ubiquitination and subsequent degradation.</text>
</comment>
<dbReference type="OrthoDB" id="26387at2759"/>
<evidence type="ECO:0000256" key="4">
    <source>
        <dbReference type="PROSITE-ProRule" id="PRU00508"/>
    </source>
</evidence>
<keyword evidence="5" id="KW-0808">Transferase</keyword>
<dbReference type="EMBL" id="JWZT01002759">
    <property type="protein sequence ID" value="KII68620.1"/>
    <property type="molecule type" value="Genomic_DNA"/>
</dbReference>
<protein>
    <recommendedName>
        <fullName evidence="5">E3 ubiquitin-protein ligase</fullName>
        <ecNumber evidence="5">2.3.2.27</ecNumber>
    </recommendedName>
</protein>
<dbReference type="AlphaFoldDB" id="A0A0C2MWW2"/>
<evidence type="ECO:0000313" key="7">
    <source>
        <dbReference type="EMBL" id="KII68620.1"/>
    </source>
</evidence>
<feature type="domain" description="UBR-type" evidence="6">
    <location>
        <begin position="68"/>
        <end position="140"/>
    </location>
</feature>
<gene>
    <name evidence="7" type="ORF">RF11_04434</name>
</gene>
<dbReference type="CDD" id="cd19672">
    <property type="entry name" value="UBR-box_UBR1_like"/>
    <property type="match status" value="1"/>
</dbReference>
<comment type="caution">
    <text evidence="7">The sequence shown here is derived from an EMBL/GenBank/DDBJ whole genome shotgun (WGS) entry which is preliminary data.</text>
</comment>
<keyword evidence="3 5" id="KW-0862">Zinc</keyword>
<proteinExistence type="inferred from homology"/>
<evidence type="ECO:0000313" key="8">
    <source>
        <dbReference type="Proteomes" id="UP000031668"/>
    </source>
</evidence>
<reference evidence="7 8" key="1">
    <citation type="journal article" date="2014" name="Genome Biol. Evol.">
        <title>The genome of the myxosporean Thelohanellus kitauei shows adaptations to nutrient acquisition within its fish host.</title>
        <authorList>
            <person name="Yang Y."/>
            <person name="Xiong J."/>
            <person name="Zhou Z."/>
            <person name="Huo F."/>
            <person name="Miao W."/>
            <person name="Ran C."/>
            <person name="Liu Y."/>
            <person name="Zhang J."/>
            <person name="Feng J."/>
            <person name="Wang M."/>
            <person name="Wang M."/>
            <person name="Wang L."/>
            <person name="Yao B."/>
        </authorList>
    </citation>
    <scope>NUCLEOTIDE SEQUENCE [LARGE SCALE GENOMIC DNA]</scope>
    <source>
        <strain evidence="7">Wuqing</strain>
    </source>
</reference>
<dbReference type="Gene3D" id="2.10.110.30">
    <property type="match status" value="1"/>
</dbReference>
<dbReference type="GO" id="GO:0071596">
    <property type="term" value="P:ubiquitin-dependent protein catabolic process via the N-end rule pathway"/>
    <property type="evidence" value="ECO:0007669"/>
    <property type="project" value="UniProtKB-UniRule"/>
</dbReference>
<keyword evidence="8" id="KW-1185">Reference proteome</keyword>
<dbReference type="GO" id="GO:0061630">
    <property type="term" value="F:ubiquitin protein ligase activity"/>
    <property type="evidence" value="ECO:0007669"/>
    <property type="project" value="UniProtKB-UniRule"/>
</dbReference>
<evidence type="ECO:0000259" key="6">
    <source>
        <dbReference type="PROSITE" id="PS51157"/>
    </source>
</evidence>
<organism evidence="7 8">
    <name type="scientific">Thelohanellus kitauei</name>
    <name type="common">Myxosporean</name>
    <dbReference type="NCBI Taxonomy" id="669202"/>
    <lineage>
        <taxon>Eukaryota</taxon>
        <taxon>Metazoa</taxon>
        <taxon>Cnidaria</taxon>
        <taxon>Myxozoa</taxon>
        <taxon>Myxosporea</taxon>
        <taxon>Bivalvulida</taxon>
        <taxon>Platysporina</taxon>
        <taxon>Myxobolidae</taxon>
        <taxon>Thelohanellus</taxon>
    </lineage>
</organism>
<dbReference type="EC" id="2.3.2.27" evidence="5"/>
<dbReference type="SMART" id="SM00396">
    <property type="entry name" value="ZnF_UBR1"/>
    <property type="match status" value="1"/>
</dbReference>
<evidence type="ECO:0000256" key="2">
    <source>
        <dbReference type="ARBA" id="ARBA00022771"/>
    </source>
</evidence>
<dbReference type="Proteomes" id="UP000031668">
    <property type="component" value="Unassembled WGS sequence"/>
</dbReference>
<dbReference type="PANTHER" id="PTHR21497">
    <property type="entry name" value="UBIQUITIN LIGASE E3 ALPHA-RELATED"/>
    <property type="match status" value="1"/>
</dbReference>
<dbReference type="UniPathway" id="UPA00143"/>
<sequence length="1026" mass="120234">MEERKDKIDAIIINGLMVTSNDKRNSVKEIYDKDRLLTLVGVPLKQYLFEGFSPDVKEWFDSDDGKLSKCNNVIFKDDLSSRCIECERHNECRICEDCFLHSDHLNHSYLKLELFFGMNTCDCGELESWKKHSTCSLHKKTDRSEIEAPETFFTKLGFIAKYCCEILEKICTEDHSVLDDEIVKMLSRYTQKMNWKTVKNFDDDQECIDWRETAVSNANKFCLLIQDEGVHEKRNYLECFKIAEEISNQDSDRLNSEMHEHGYICVIYRSDINECQKAKERMDRPGIMIATGVPVKCCIVKVCRLYFMRIATIMTDMIKRFCLKKTKLCDLLSETIFKQTSLADTYVLNEHKLWKDMILKTTNCILLVATYSDKGKAYLANLSLKYIELLYSVFLRGYYEEYVGFLFIFTRIVKFSSVVIYLVEEGFLCKFLELFSSSLKSHGLGVSADVNQRVELGNNATKELEIVLQTRHILLECLKFSLEGFTWSSKFRSEILEAGKKLVQFCFDFDDVWPLPIVCQDERDANSFKYLNLLVEGLFGVVCAVVKWIVFFDEVAIETLKLFLERFVVDIKRISEDNPSIPIKQKIFGYCKIQREKFSILNLSHRVFADILMHCCVNSLFTLENKDQVLCDEVMLMWIGRPMIMSISYITSYVCFEYYDKFSNIGRHFQLYFNGFCHYLYLQDFNLMQILISNLDPDLFVKYILLNSFPFLRENVDFSQPLCSILGSKQINIAFTLQKSLCLIYNALVERHFVGVYDDPEYQLIERQVIHCLACDDLTEDEISDYMLMYREVNISQGARWVDGLKQALDKVSTAQEISENEKIYSLKPSYYNIINIFYFMYDNLRIDREESECYFERTSNFKFELPDIVELRDNFKGMNNFIFSDAFSDLIMYVIVEWYKYSRYNIQTAVDCLLVVCMSLCLLLKISLCQSVTSRLQKTIDLIFGIREDLGETNVIVFLVYLARRIDHKLLTSVIDYLCELSQVPKEYFEEETEPIMNKKACNYRDVAVANLVNRPQDLVKRRKS</sequence>
<keyword evidence="2 5" id="KW-0863">Zinc-finger</keyword>
<comment type="pathway">
    <text evidence="5">Protein modification; protein ubiquitination.</text>
</comment>
<dbReference type="Pfam" id="PF02207">
    <property type="entry name" value="zf-UBR"/>
    <property type="match status" value="1"/>
</dbReference>
<feature type="zinc finger region" description="UBR-type" evidence="4">
    <location>
        <begin position="68"/>
        <end position="140"/>
    </location>
</feature>
<evidence type="ECO:0000256" key="1">
    <source>
        <dbReference type="ARBA" id="ARBA00022723"/>
    </source>
</evidence>
<dbReference type="InterPro" id="IPR003126">
    <property type="entry name" value="Znf_UBR"/>
</dbReference>
<evidence type="ECO:0000256" key="5">
    <source>
        <dbReference type="RuleBase" id="RU366018"/>
    </source>
</evidence>
<dbReference type="GO" id="GO:0008270">
    <property type="term" value="F:zinc ion binding"/>
    <property type="evidence" value="ECO:0007669"/>
    <property type="project" value="UniProtKB-UniRule"/>
</dbReference>
<evidence type="ECO:0000256" key="3">
    <source>
        <dbReference type="ARBA" id="ARBA00022833"/>
    </source>
</evidence>
<keyword evidence="5" id="KW-0833">Ubl conjugation pathway</keyword>
<dbReference type="GO" id="GO:0016567">
    <property type="term" value="P:protein ubiquitination"/>
    <property type="evidence" value="ECO:0007669"/>
    <property type="project" value="UniProtKB-UniRule"/>
</dbReference>
<dbReference type="PANTHER" id="PTHR21497:SF24">
    <property type="entry name" value="E3 UBIQUITIN-PROTEIN LIGASE UBR1"/>
    <property type="match status" value="1"/>
</dbReference>
<comment type="catalytic activity">
    <reaction evidence="5">
        <text>S-ubiquitinyl-[E2 ubiquitin-conjugating enzyme]-L-cysteine + [acceptor protein]-L-lysine = [E2 ubiquitin-conjugating enzyme]-L-cysteine + N(6)-ubiquitinyl-[acceptor protein]-L-lysine.</text>
        <dbReference type="EC" id="2.3.2.27"/>
    </reaction>
</comment>
<dbReference type="GO" id="GO:0000151">
    <property type="term" value="C:ubiquitin ligase complex"/>
    <property type="evidence" value="ECO:0007669"/>
    <property type="project" value="TreeGrafter"/>
</dbReference>
<keyword evidence="1 5" id="KW-0479">Metal-binding</keyword>